<dbReference type="KEGG" id="sphv:F9278_41015"/>
<dbReference type="RefSeq" id="WP_152172841.1">
    <property type="nucleotide sequence ID" value="NZ_CP045096.1"/>
</dbReference>
<reference evidence="1 2" key="1">
    <citation type="submission" date="2019-10" db="EMBL/GenBank/DDBJ databases">
        <title>Streptomyces sp. strain GY16 isolated from leaves of Broussonetia papyrifera.</title>
        <authorList>
            <person name="Mo P."/>
        </authorList>
    </citation>
    <scope>NUCLEOTIDE SEQUENCE [LARGE SCALE GENOMIC DNA]</scope>
    <source>
        <strain evidence="1 2">GY16</strain>
    </source>
</reference>
<keyword evidence="2" id="KW-1185">Reference proteome</keyword>
<proteinExistence type="predicted"/>
<sequence>MRVVRGRGITPAREENLWKPAETRVVGGTIKPLTAEKVAEAIVKGIEQGRFTICPDTGTRALVRLGSVLMPLPKREFDRRVRAVQRSTRPVRRSTPGA</sequence>
<evidence type="ECO:0000313" key="2">
    <source>
        <dbReference type="Proteomes" id="UP000327294"/>
    </source>
</evidence>
<dbReference type="AlphaFoldDB" id="A0A5P8KDW5"/>
<dbReference type="EMBL" id="CP045096">
    <property type="protein sequence ID" value="QFR01514.1"/>
    <property type="molecule type" value="Genomic_DNA"/>
</dbReference>
<protein>
    <submittedName>
        <fullName evidence="1">Uncharacterized protein</fullName>
    </submittedName>
</protein>
<organism evidence="1 2">
    <name type="scientific">Streptomyces phaeolivaceus</name>
    <dbReference type="NCBI Taxonomy" id="2653200"/>
    <lineage>
        <taxon>Bacteria</taxon>
        <taxon>Bacillati</taxon>
        <taxon>Actinomycetota</taxon>
        <taxon>Actinomycetes</taxon>
        <taxon>Kitasatosporales</taxon>
        <taxon>Streptomycetaceae</taxon>
        <taxon>Streptomyces</taxon>
    </lineage>
</organism>
<name>A0A5P8KDW5_9ACTN</name>
<accession>A0A5P8KDW5</accession>
<evidence type="ECO:0000313" key="1">
    <source>
        <dbReference type="EMBL" id="QFR01514.1"/>
    </source>
</evidence>
<dbReference type="Proteomes" id="UP000327294">
    <property type="component" value="Chromosome"/>
</dbReference>
<gene>
    <name evidence="1" type="ORF">F9278_41015</name>
</gene>